<dbReference type="InterPro" id="IPR006674">
    <property type="entry name" value="HD_domain"/>
</dbReference>
<evidence type="ECO:0000259" key="1">
    <source>
        <dbReference type="SMART" id="SM00471"/>
    </source>
</evidence>
<dbReference type="InterPro" id="IPR003607">
    <property type="entry name" value="HD/PDEase_dom"/>
</dbReference>
<gene>
    <name evidence="2" type="ORF">A3F02_02680</name>
</gene>
<name>A0A1F5GTB9_9BACT</name>
<dbReference type="EMBL" id="MFBJ01000063">
    <property type="protein sequence ID" value="OGD95123.1"/>
    <property type="molecule type" value="Genomic_DNA"/>
</dbReference>
<evidence type="ECO:0000313" key="2">
    <source>
        <dbReference type="EMBL" id="OGD95123.1"/>
    </source>
</evidence>
<accession>A0A1F5GTB9</accession>
<reference evidence="2 3" key="1">
    <citation type="journal article" date="2016" name="Nat. Commun.">
        <title>Thousands of microbial genomes shed light on interconnected biogeochemical processes in an aquifer system.</title>
        <authorList>
            <person name="Anantharaman K."/>
            <person name="Brown C.T."/>
            <person name="Hug L.A."/>
            <person name="Sharon I."/>
            <person name="Castelle C.J."/>
            <person name="Probst A.J."/>
            <person name="Thomas B.C."/>
            <person name="Singh A."/>
            <person name="Wilkins M.J."/>
            <person name="Karaoz U."/>
            <person name="Brodie E.L."/>
            <person name="Williams K.H."/>
            <person name="Hubbard S.S."/>
            <person name="Banfield J.F."/>
        </authorList>
    </citation>
    <scope>NUCLEOTIDE SEQUENCE [LARGE SCALE GENOMIC DNA]</scope>
</reference>
<proteinExistence type="predicted"/>
<dbReference type="Gene3D" id="1.10.3210.10">
    <property type="entry name" value="Hypothetical protein af1432"/>
    <property type="match status" value="1"/>
</dbReference>
<organism evidence="2 3">
    <name type="scientific">Candidatus Curtissbacteria bacterium RIFCSPHIGHO2_12_FULL_38_9b</name>
    <dbReference type="NCBI Taxonomy" id="1797720"/>
    <lineage>
        <taxon>Bacteria</taxon>
        <taxon>Candidatus Curtissiibacteriota</taxon>
    </lineage>
</organism>
<dbReference type="SMART" id="SM00471">
    <property type="entry name" value="HDc"/>
    <property type="match status" value="1"/>
</dbReference>
<evidence type="ECO:0000313" key="3">
    <source>
        <dbReference type="Proteomes" id="UP000176666"/>
    </source>
</evidence>
<comment type="caution">
    <text evidence="2">The sequence shown here is derived from an EMBL/GenBank/DDBJ whole genome shotgun (WGS) entry which is preliminary data.</text>
</comment>
<dbReference type="Pfam" id="PF01966">
    <property type="entry name" value="HD"/>
    <property type="match status" value="1"/>
</dbReference>
<dbReference type="CDD" id="cd00077">
    <property type="entry name" value="HDc"/>
    <property type="match status" value="1"/>
</dbReference>
<protein>
    <recommendedName>
        <fullName evidence="1">HD/PDEase domain-containing protein</fullName>
    </recommendedName>
</protein>
<dbReference type="AlphaFoldDB" id="A0A1F5GTB9"/>
<dbReference type="Proteomes" id="UP000176666">
    <property type="component" value="Unassembled WGS sequence"/>
</dbReference>
<sequence>MAKNSILKKIRKLAINIDWNLSFSGKSKGNKHLLRIVKIAKFLAQNVGADVFIAEAGALLHDVALPSGNDYNYKKNKIIAQEFLIRFKLSDLEINAIAECVATHEGTVKPKTLEAKIVHDADVLEKSGILGIIRHTWKMTNSGRIDSEKILKKDIKKIIDHIKWRGKQLQTPLAKKLHKCVSININIAQLRKIIPIISGLAKNSITTEDIAKIILKELKRNQRIALTRQLNLSYLASFKKYKFIDHSRLLTNKNANGKRYANVP</sequence>
<feature type="domain" description="HD/PDEase" evidence="1">
    <location>
        <begin position="25"/>
        <end position="136"/>
    </location>
</feature>
<dbReference type="SUPFAM" id="SSF109604">
    <property type="entry name" value="HD-domain/PDEase-like"/>
    <property type="match status" value="1"/>
</dbReference>